<evidence type="ECO:0008006" key="5">
    <source>
        <dbReference type="Google" id="ProtNLM"/>
    </source>
</evidence>
<evidence type="ECO:0000313" key="3">
    <source>
        <dbReference type="EMBL" id="OMJ26551.1"/>
    </source>
</evidence>
<proteinExistence type="predicted"/>
<name>A0A1R1YI09_9FUNG</name>
<accession>A0A1R1YI09</accession>
<dbReference type="STRING" id="133412.A0A1R1YI09"/>
<protein>
    <recommendedName>
        <fullName evidence="5">Zonadhesin</fullName>
    </recommendedName>
</protein>
<feature type="chain" id="PRO_5012345091" description="Zonadhesin" evidence="2">
    <location>
        <begin position="25"/>
        <end position="363"/>
    </location>
</feature>
<gene>
    <name evidence="3" type="ORF">AYI70_g70</name>
</gene>
<dbReference type="EMBL" id="LSSN01000007">
    <property type="protein sequence ID" value="OMJ26551.1"/>
    <property type="molecule type" value="Genomic_DNA"/>
</dbReference>
<comment type="caution">
    <text evidence="3">The sequence shown here is derived from an EMBL/GenBank/DDBJ whole genome shotgun (WGS) entry which is preliminary data.</text>
</comment>
<dbReference type="AlphaFoldDB" id="A0A1R1YI09"/>
<sequence>MKISINKLVTAAFSLDFIVLSVNGDWNKSDNYNKEYFGNQANTNNSYKNWNSNRYDLNFHNYDNGFKQNANPNLKDQKIASYKPYGEIEQNSINQKLEENKQSFNTIYTGSQEGKNTQNENLQYKVSDSRNDFGLNKIKRDFFNGNDGDYPNMGSQLDNFDSNILERPELIYSKVEPITLTVTSFVNMQTNEKPAETKFFTITNTQLITENKFLTLTETSTQAVLSFVSIIDLETVTNTKTESKSITVTETSTQSDSTTITETTTTTDSATNTETDSTTITEIKTESNSFTITETTTEVGTTTITETTTESINSIITQTTTEFGTLTDTESNTITETTTETDTTTLIEATTETNDITSTETTT</sequence>
<evidence type="ECO:0000256" key="1">
    <source>
        <dbReference type="SAM" id="MobiDB-lite"/>
    </source>
</evidence>
<dbReference type="Proteomes" id="UP000187283">
    <property type="component" value="Unassembled WGS sequence"/>
</dbReference>
<feature type="signal peptide" evidence="2">
    <location>
        <begin position="1"/>
        <end position="24"/>
    </location>
</feature>
<evidence type="ECO:0000256" key="2">
    <source>
        <dbReference type="SAM" id="SignalP"/>
    </source>
</evidence>
<organism evidence="3 4">
    <name type="scientific">Smittium culicis</name>
    <dbReference type="NCBI Taxonomy" id="133412"/>
    <lineage>
        <taxon>Eukaryota</taxon>
        <taxon>Fungi</taxon>
        <taxon>Fungi incertae sedis</taxon>
        <taxon>Zoopagomycota</taxon>
        <taxon>Kickxellomycotina</taxon>
        <taxon>Harpellomycetes</taxon>
        <taxon>Harpellales</taxon>
        <taxon>Legeriomycetaceae</taxon>
        <taxon>Smittium</taxon>
    </lineage>
</organism>
<feature type="non-terminal residue" evidence="3">
    <location>
        <position position="363"/>
    </location>
</feature>
<reference evidence="3 4" key="1">
    <citation type="submission" date="2017-01" db="EMBL/GenBank/DDBJ databases">
        <authorList>
            <person name="Mah S.A."/>
            <person name="Swanson W.J."/>
            <person name="Moy G.W."/>
            <person name="Vacquier V.D."/>
        </authorList>
    </citation>
    <scope>NUCLEOTIDE SEQUENCE [LARGE SCALE GENOMIC DNA]</scope>
    <source>
        <strain evidence="3 4">GSMNP</strain>
    </source>
</reference>
<keyword evidence="2" id="KW-0732">Signal</keyword>
<keyword evidence="4" id="KW-1185">Reference proteome</keyword>
<evidence type="ECO:0000313" key="4">
    <source>
        <dbReference type="Proteomes" id="UP000187283"/>
    </source>
</evidence>
<feature type="region of interest" description="Disordered" evidence="1">
    <location>
        <begin position="250"/>
        <end position="273"/>
    </location>
</feature>